<sequence length="878" mass="96697">MEILELKEFPGRNIYCHRPIVRMTLDLGRYNEVESKEIPHFNRSLKKVLPEIVKHGCGIAEVNGFGIRLEEGTYFGHIIEHIAIELQNLIGYEVNYGKTRLFKKPSQYHVIAECKNTNVGRESLKIAVEMTQTMLENEETNTEFWLEKMEKVKSNYGLGPSTESIVIAAQQRSIPVKRLDEDSSMLQLGLGKYLKRVEATITGETSCVAVDIASDKTLTKKILEKSGIPVPRGKIACNEDEAVHMAEEIGTPVVLKPCDGNQGKGVALGLSTETEIRSAYKVAENYSSKVIVEKHINGKHYRVLVIDDEVVAVSERLPAHVTGDDYHTIKQLIDKENLNPLRGEDHDKPLTKIKVDPVVFMALARQNLTMNYTPKKDEVVYLRENANISTGGIAIDVTDEIHPDNINLAKRLAKIIGLDIAGIDIVIEDIRKPMTTETGAIIEVNAAPGIRMHLHPSFGKPIPVGEKIVDYLFPEGAKHTIPIVSITGTNGKTTTTRLISHTLRKEGINVGMTTTDGIYVNDNLVEKGDTTGPYSASVILDDPTTDIAVLETARGGILKRGLGYDLADVAVVTNLSEDHIGQDGVNNLDDLFFVKSLVVEAVKPGGSLVLNADDPYVIKMAAKNKKAKVIFFSLNANENQVFKRHMAAGGTCLFVKNGRIIIAAGSKNIITLPLEEISITSQGQAHHNVKNVMAAIGANLALNMPLETAKEKICNFDAIKHNPGRCNVFEDNGITVIVDYGHNKDGYLQTFKFAKGLAPQKLFAVLGVPGDRSNEDIVELGNIAAKECDVLILKEDKELRGRERGEVAKLFEKGLKKESFSKDNYRIVLPEDKAIMEAIDMCQKGDALVVFYEDLDLTEKTVKQSLGLKKEENIASIG</sequence>
<keyword evidence="8 16" id="KW-0436">Ligase</keyword>
<comment type="catalytic activity">
    <reaction evidence="12">
        <text>[L-4-(L-arginin-2-N-yl)aspartate](n)-L-aspartate + L-arginine + ATP = [L-4-(L-arginin-2-N-yl)aspartate](n+1) + ADP + phosphate + H(+)</text>
        <dbReference type="Rhea" id="RHEA:23888"/>
        <dbReference type="Rhea" id="RHEA-COMP:13732"/>
        <dbReference type="Rhea" id="RHEA-COMP:13733"/>
        <dbReference type="ChEBI" id="CHEBI:15378"/>
        <dbReference type="ChEBI" id="CHEBI:30616"/>
        <dbReference type="ChEBI" id="CHEBI:32682"/>
        <dbReference type="ChEBI" id="CHEBI:43474"/>
        <dbReference type="ChEBI" id="CHEBI:137986"/>
        <dbReference type="ChEBI" id="CHEBI:137990"/>
        <dbReference type="ChEBI" id="CHEBI:456216"/>
        <dbReference type="EC" id="6.3.2.30"/>
    </reaction>
</comment>
<evidence type="ECO:0000256" key="4">
    <source>
        <dbReference type="ARBA" id="ARBA00011738"/>
    </source>
</evidence>
<comment type="function">
    <text evidence="1">Catalyzes the ATP-dependent polymerization of arginine and aspartate to multi-L-arginyl-poly-L-aspartic acid (cyanophycin; a water-insoluble reserve polymer).</text>
</comment>
<dbReference type="InterPro" id="IPR013221">
    <property type="entry name" value="Mur_ligase_cen"/>
</dbReference>
<dbReference type="SUPFAM" id="SSF56059">
    <property type="entry name" value="Glutathione synthetase ATP-binding domain-like"/>
    <property type="match status" value="1"/>
</dbReference>
<dbReference type="GO" id="GO:0071161">
    <property type="term" value="F:cyanophycin synthetase activity (L-arginine-adding)"/>
    <property type="evidence" value="ECO:0007669"/>
    <property type="project" value="UniProtKB-EC"/>
</dbReference>
<comment type="pathway">
    <text evidence="2">Cell wall biogenesis; peptidoglycan biosynthesis.</text>
</comment>
<dbReference type="Pfam" id="PF08443">
    <property type="entry name" value="RimK"/>
    <property type="match status" value="1"/>
</dbReference>
<dbReference type="Gene3D" id="3.90.190.20">
    <property type="entry name" value="Mur ligase, C-terminal domain"/>
    <property type="match status" value="1"/>
</dbReference>
<dbReference type="PANTHER" id="PTHR23135">
    <property type="entry name" value="MUR LIGASE FAMILY MEMBER"/>
    <property type="match status" value="1"/>
</dbReference>
<reference evidence="16" key="2">
    <citation type="submission" date="2024-06" db="EMBL/GenBank/DDBJ databases">
        <authorList>
            <person name="Petrova K.O."/>
            <person name="Toshchakov S.V."/>
            <person name="Boltjanskaja Y.V."/>
            <person name="Kevbrin V."/>
        </authorList>
    </citation>
    <scope>NUCLEOTIDE SEQUENCE</scope>
    <source>
        <strain evidence="16">Z-910T</strain>
    </source>
</reference>
<comment type="catalytic activity">
    <reaction evidence="13">
        <text>[L-4-(L-arginin-2-N-yl)aspartate](n) + L-aspartate + ATP = [L-4-(L-arginin-2-N-yl)aspartate](n)-L-aspartate + ADP + phosphate + H(+)</text>
        <dbReference type="Rhea" id="RHEA:13277"/>
        <dbReference type="Rhea" id="RHEA-COMP:13728"/>
        <dbReference type="Rhea" id="RHEA-COMP:13733"/>
        <dbReference type="ChEBI" id="CHEBI:15378"/>
        <dbReference type="ChEBI" id="CHEBI:29991"/>
        <dbReference type="ChEBI" id="CHEBI:30616"/>
        <dbReference type="ChEBI" id="CHEBI:43474"/>
        <dbReference type="ChEBI" id="CHEBI:137986"/>
        <dbReference type="ChEBI" id="CHEBI:137990"/>
        <dbReference type="ChEBI" id="CHEBI:456216"/>
        <dbReference type="EC" id="6.3.2.29"/>
    </reaction>
</comment>
<dbReference type="GO" id="GO:0005524">
    <property type="term" value="F:ATP binding"/>
    <property type="evidence" value="ECO:0007669"/>
    <property type="project" value="UniProtKB-UniRule"/>
</dbReference>
<evidence type="ECO:0000256" key="2">
    <source>
        <dbReference type="ARBA" id="ARBA00004752"/>
    </source>
</evidence>
<dbReference type="AlphaFoldDB" id="A0AAU7VLX9"/>
<dbReference type="GO" id="GO:0071160">
    <property type="term" value="F:cyanophycin synthetase activity (L-aspartate-adding)"/>
    <property type="evidence" value="ECO:0007669"/>
    <property type="project" value="UniProtKB-EC"/>
</dbReference>
<dbReference type="Gene3D" id="3.40.1190.10">
    <property type="entry name" value="Mur-like, catalytic domain"/>
    <property type="match status" value="1"/>
</dbReference>
<evidence type="ECO:0000256" key="9">
    <source>
        <dbReference type="ARBA" id="ARBA00022741"/>
    </source>
</evidence>
<evidence type="ECO:0000256" key="7">
    <source>
        <dbReference type="ARBA" id="ARBA00022036"/>
    </source>
</evidence>
<dbReference type="EC" id="6.3.2.30" evidence="5"/>
<dbReference type="InterPro" id="IPR036615">
    <property type="entry name" value="Mur_ligase_C_dom_sf"/>
</dbReference>
<comment type="subunit">
    <text evidence="4">Homodimer.</text>
</comment>
<dbReference type="Gene3D" id="3.30.470.20">
    <property type="entry name" value="ATP-grasp fold, B domain"/>
    <property type="match status" value="2"/>
</dbReference>
<dbReference type="EC" id="6.3.2.29" evidence="6"/>
<dbReference type="Gene3D" id="3.30.1490.20">
    <property type="entry name" value="ATP-grasp fold, A domain"/>
    <property type="match status" value="1"/>
</dbReference>
<evidence type="ECO:0000256" key="8">
    <source>
        <dbReference type="ARBA" id="ARBA00022598"/>
    </source>
</evidence>
<dbReference type="InterPro" id="IPR011761">
    <property type="entry name" value="ATP-grasp"/>
</dbReference>
<evidence type="ECO:0000256" key="6">
    <source>
        <dbReference type="ARBA" id="ARBA00013005"/>
    </source>
</evidence>
<feature type="domain" description="ATP-grasp" evidence="15">
    <location>
        <begin position="220"/>
        <end position="473"/>
    </location>
</feature>
<accession>A0AAU7VLX9</accession>
<dbReference type="InterPro" id="IPR044019">
    <property type="entry name" value="Cyanophycin_syn_N"/>
</dbReference>
<comment type="similarity">
    <text evidence="3">In the C-terminal section; belongs to the MurCDEF family.</text>
</comment>
<evidence type="ECO:0000256" key="13">
    <source>
        <dbReference type="ARBA" id="ARBA00048425"/>
    </source>
</evidence>
<keyword evidence="9 14" id="KW-0547">Nucleotide-binding</keyword>
<dbReference type="PANTHER" id="PTHR23135:SF18">
    <property type="entry name" value="CYANOPHYCIN SYNTHETASE"/>
    <property type="match status" value="1"/>
</dbReference>
<dbReference type="RefSeq" id="WP_350343725.1">
    <property type="nucleotide sequence ID" value="NZ_CP158367.1"/>
</dbReference>
<evidence type="ECO:0000256" key="12">
    <source>
        <dbReference type="ARBA" id="ARBA00048094"/>
    </source>
</evidence>
<dbReference type="PROSITE" id="PS50975">
    <property type="entry name" value="ATP_GRASP"/>
    <property type="match status" value="1"/>
</dbReference>
<evidence type="ECO:0000256" key="11">
    <source>
        <dbReference type="ARBA" id="ARBA00031353"/>
    </source>
</evidence>
<dbReference type="EMBL" id="CP158367">
    <property type="protein sequence ID" value="XBX74978.1"/>
    <property type="molecule type" value="Genomic_DNA"/>
</dbReference>
<dbReference type="Pfam" id="PF18921">
    <property type="entry name" value="Cyanophycin_syn"/>
    <property type="match status" value="1"/>
</dbReference>
<reference evidence="16" key="1">
    <citation type="journal article" date="2013" name="Extremophiles">
        <title>Proteinivorax tanatarense gen. nov., sp. nov., an anaerobic, haloalkaliphilic, proteolytic bacterium isolated from a decaying algal bloom, and proposal of Proteinivoraceae fam. nov.</title>
        <authorList>
            <person name="Kevbrin V."/>
            <person name="Boltyanskaya Y."/>
            <person name="Zhilina T."/>
            <person name="Kolganova T."/>
            <person name="Lavrentjeva E."/>
            <person name="Kuznetsov B."/>
        </authorList>
    </citation>
    <scope>NUCLEOTIDE SEQUENCE</scope>
    <source>
        <strain evidence="16">Z-910T</strain>
    </source>
</reference>
<evidence type="ECO:0000256" key="14">
    <source>
        <dbReference type="PROSITE-ProRule" id="PRU00409"/>
    </source>
</evidence>
<organism evidence="16">
    <name type="scientific">Proteinivorax tanatarense</name>
    <dbReference type="NCBI Taxonomy" id="1260629"/>
    <lineage>
        <taxon>Bacteria</taxon>
        <taxon>Bacillati</taxon>
        <taxon>Bacillota</taxon>
        <taxon>Clostridia</taxon>
        <taxon>Eubacteriales</taxon>
        <taxon>Proteinivoracaceae</taxon>
        <taxon>Proteinivorax</taxon>
    </lineage>
</organism>
<dbReference type="NCBIfam" id="TIGR02068">
    <property type="entry name" value="cya_phycin_syn"/>
    <property type="match status" value="1"/>
</dbReference>
<dbReference type="GO" id="GO:0046872">
    <property type="term" value="F:metal ion binding"/>
    <property type="evidence" value="ECO:0007669"/>
    <property type="project" value="InterPro"/>
</dbReference>
<evidence type="ECO:0000256" key="3">
    <source>
        <dbReference type="ARBA" id="ARBA00009060"/>
    </source>
</evidence>
<dbReference type="InterPro" id="IPR013651">
    <property type="entry name" value="ATP-grasp_RimK-type"/>
</dbReference>
<proteinExistence type="inferred from homology"/>
<evidence type="ECO:0000256" key="5">
    <source>
        <dbReference type="ARBA" id="ARBA00012968"/>
    </source>
</evidence>
<dbReference type="InterPro" id="IPR036565">
    <property type="entry name" value="Mur-like_cat_sf"/>
</dbReference>
<dbReference type="InterPro" id="IPR011810">
    <property type="entry name" value="Cya_phycin_syn"/>
</dbReference>
<gene>
    <name evidence="16" type="primary">cphA</name>
    <name evidence="16" type="ORF">PRVXT_000066</name>
</gene>
<protein>
    <recommendedName>
        <fullName evidence="7">Cyanophycin synthetase</fullName>
        <ecNumber evidence="6">6.3.2.29</ecNumber>
        <ecNumber evidence="5">6.3.2.30</ecNumber>
    </recommendedName>
    <alternativeName>
        <fullName evidence="11">Cyanophycin synthase</fullName>
    </alternativeName>
</protein>
<dbReference type="SUPFAM" id="SSF53244">
    <property type="entry name" value="MurD-like peptide ligases, peptide-binding domain"/>
    <property type="match status" value="1"/>
</dbReference>
<evidence type="ECO:0000259" key="15">
    <source>
        <dbReference type="PROSITE" id="PS50975"/>
    </source>
</evidence>
<dbReference type="Pfam" id="PF08245">
    <property type="entry name" value="Mur_ligase_M"/>
    <property type="match status" value="1"/>
</dbReference>
<name>A0AAU7VLX9_9FIRM</name>
<evidence type="ECO:0000256" key="10">
    <source>
        <dbReference type="ARBA" id="ARBA00022840"/>
    </source>
</evidence>
<dbReference type="InterPro" id="IPR013815">
    <property type="entry name" value="ATP_grasp_subdomain_1"/>
</dbReference>
<dbReference type="SUPFAM" id="SSF53623">
    <property type="entry name" value="MurD-like peptide ligases, catalytic domain"/>
    <property type="match status" value="1"/>
</dbReference>
<evidence type="ECO:0000256" key="1">
    <source>
        <dbReference type="ARBA" id="ARBA00003184"/>
    </source>
</evidence>
<dbReference type="Pfam" id="PF02875">
    <property type="entry name" value="Mur_ligase_C"/>
    <property type="match status" value="1"/>
</dbReference>
<dbReference type="InterPro" id="IPR004101">
    <property type="entry name" value="Mur_ligase_C"/>
</dbReference>
<keyword evidence="10 14" id="KW-0067">ATP-binding</keyword>
<dbReference type="NCBIfam" id="NF010623">
    <property type="entry name" value="PRK14016.1"/>
    <property type="match status" value="1"/>
</dbReference>
<evidence type="ECO:0000313" key="16">
    <source>
        <dbReference type="EMBL" id="XBX74978.1"/>
    </source>
</evidence>